<sequence>MSKSSRVQSNLLQQNCYIRDVSRSVDLKTSVSDLVYESLDEVRSDNGVSFEKKEYPYHITPQYVNSFVESSDYRRDPISAINNGVSRQNLGDISAMQEVLNMDASSQRVLFEQLQAKFNSVGKSSENSVNNNEVNNNG</sequence>
<dbReference type="EMBL" id="OM869529">
    <property type="protein sequence ID" value="UPW40990.1"/>
    <property type="molecule type" value="Genomic_DNA"/>
</dbReference>
<reference evidence="1" key="1">
    <citation type="submission" date="2022-02" db="EMBL/GenBank/DDBJ databases">
        <title>Towards deciphering the DNA virus diversity associated with rodent species in the families Cricetidae and Heteromyidae.</title>
        <authorList>
            <person name="Lund M."/>
            <person name="Larsen B.B."/>
            <person name="Gryseels S."/>
            <person name="Kraberger S."/>
            <person name="Rowsey D.M."/>
            <person name="Steger L."/>
            <person name="Yule K.M."/>
            <person name="Upham N.S."/>
            <person name="Worobey M."/>
            <person name="Van Doorslaer K."/>
            <person name="Varsani A."/>
        </authorList>
    </citation>
    <scope>NUCLEOTIDE SEQUENCE</scope>
    <source>
        <strain evidence="1">UA08Rod_5838</strain>
    </source>
</reference>
<accession>A0A976N1E1</accession>
<protein>
    <submittedName>
        <fullName evidence="1">Uncharacterized protein</fullName>
    </submittedName>
</protein>
<evidence type="ECO:0000313" key="1">
    <source>
        <dbReference type="EMBL" id="UPW40990.1"/>
    </source>
</evidence>
<organism evidence="1">
    <name type="scientific">Sigmofec virus UA08Rod_5838</name>
    <dbReference type="NCBI Taxonomy" id="2929442"/>
    <lineage>
        <taxon>Viruses</taxon>
        <taxon>Monodnaviria</taxon>
        <taxon>Sangervirae</taxon>
        <taxon>Phixviricota</taxon>
        <taxon>Malgrandaviricetes</taxon>
        <taxon>Petitvirales</taxon>
        <taxon>Microviridae</taxon>
    </lineage>
</organism>
<name>A0A976N1E1_9VIRU</name>
<proteinExistence type="predicted"/>